<evidence type="ECO:0000256" key="1">
    <source>
        <dbReference type="SAM" id="Phobius"/>
    </source>
</evidence>
<keyword evidence="3" id="KW-1185">Reference proteome</keyword>
<sequence>MQVSIVHSDNDLNTGQVMVWRASSWSSSSWFYIILVLQLKVNKSPRTGMTEGRHLHLLKLISRILMQTCCLFTSCILARVSIYRDSVKRMVGTFQFPRITLSLVKMEELSFLLSWISPSWV</sequence>
<reference evidence="2 3" key="1">
    <citation type="journal article" date="2020" name="Nature">
        <title>Six reference-quality genomes reveal evolution of bat adaptations.</title>
        <authorList>
            <person name="Jebb D."/>
            <person name="Huang Z."/>
            <person name="Pippel M."/>
            <person name="Hughes G.M."/>
            <person name="Lavrichenko K."/>
            <person name="Devanna P."/>
            <person name="Winkler S."/>
            <person name="Jermiin L.S."/>
            <person name="Skirmuntt E.C."/>
            <person name="Katzourakis A."/>
            <person name="Burkitt-Gray L."/>
            <person name="Ray D.A."/>
            <person name="Sullivan K.A.M."/>
            <person name="Roscito J.G."/>
            <person name="Kirilenko B.M."/>
            <person name="Davalos L.M."/>
            <person name="Corthals A.P."/>
            <person name="Power M.L."/>
            <person name="Jones G."/>
            <person name="Ransome R.D."/>
            <person name="Dechmann D.K.N."/>
            <person name="Locatelli A.G."/>
            <person name="Puechmaille S.J."/>
            <person name="Fedrigo O."/>
            <person name="Jarvis E.D."/>
            <person name="Hiller M."/>
            <person name="Vernes S.C."/>
            <person name="Myers E.W."/>
            <person name="Teeling E.C."/>
        </authorList>
    </citation>
    <scope>NUCLEOTIDE SEQUENCE [LARGE SCALE GENOMIC DNA]</scope>
    <source>
        <strain evidence="2">MMyoMyo1</strain>
        <tissue evidence="2">Flight muscle</tissue>
    </source>
</reference>
<organism evidence="2 3">
    <name type="scientific">Myotis myotis</name>
    <name type="common">Greater mouse-eared bat</name>
    <name type="synonym">Vespertilio myotis</name>
    <dbReference type="NCBI Taxonomy" id="51298"/>
    <lineage>
        <taxon>Eukaryota</taxon>
        <taxon>Metazoa</taxon>
        <taxon>Chordata</taxon>
        <taxon>Craniata</taxon>
        <taxon>Vertebrata</taxon>
        <taxon>Euteleostomi</taxon>
        <taxon>Mammalia</taxon>
        <taxon>Eutheria</taxon>
        <taxon>Laurasiatheria</taxon>
        <taxon>Chiroptera</taxon>
        <taxon>Yangochiroptera</taxon>
        <taxon>Vespertilionidae</taxon>
        <taxon>Myotis</taxon>
    </lineage>
</organism>
<evidence type="ECO:0000313" key="2">
    <source>
        <dbReference type="EMBL" id="KAF6319705.1"/>
    </source>
</evidence>
<accession>A0A7J7V3G5</accession>
<comment type="caution">
    <text evidence="2">The sequence shown here is derived from an EMBL/GenBank/DDBJ whole genome shotgun (WGS) entry which is preliminary data.</text>
</comment>
<keyword evidence="1" id="KW-0812">Transmembrane</keyword>
<gene>
    <name evidence="2" type="ORF">mMyoMyo1_008444</name>
</gene>
<name>A0A7J7V3G5_MYOMY</name>
<dbReference type="AlphaFoldDB" id="A0A7J7V3G5"/>
<dbReference type="EMBL" id="JABWUV010000011">
    <property type="protein sequence ID" value="KAF6319705.1"/>
    <property type="molecule type" value="Genomic_DNA"/>
</dbReference>
<feature type="transmembrane region" description="Helical" evidence="1">
    <location>
        <begin position="60"/>
        <end position="82"/>
    </location>
</feature>
<keyword evidence="1" id="KW-1133">Transmembrane helix</keyword>
<dbReference type="Proteomes" id="UP000527355">
    <property type="component" value="Unassembled WGS sequence"/>
</dbReference>
<feature type="transmembrane region" description="Helical" evidence="1">
    <location>
        <begin position="20"/>
        <end position="39"/>
    </location>
</feature>
<evidence type="ECO:0000313" key="3">
    <source>
        <dbReference type="Proteomes" id="UP000527355"/>
    </source>
</evidence>
<protein>
    <submittedName>
        <fullName evidence="2">Uncharacterized protein</fullName>
    </submittedName>
</protein>
<keyword evidence="1" id="KW-0472">Membrane</keyword>
<proteinExistence type="predicted"/>